<reference evidence="2" key="1">
    <citation type="journal article" date="2014" name="Int. J. Syst. Evol. Microbiol.">
        <title>Complete genome sequence of Corynebacterium casei LMG S-19264T (=DSM 44701T), isolated from a smear-ripened cheese.</title>
        <authorList>
            <consortium name="US DOE Joint Genome Institute (JGI-PGF)"/>
            <person name="Walter F."/>
            <person name="Albersmeier A."/>
            <person name="Kalinowski J."/>
            <person name="Ruckert C."/>
        </authorList>
    </citation>
    <scope>NUCLEOTIDE SEQUENCE</scope>
    <source>
        <strain evidence="2">VKM B-2555</strain>
    </source>
</reference>
<dbReference type="GO" id="GO:0005524">
    <property type="term" value="F:ATP binding"/>
    <property type="evidence" value="ECO:0007669"/>
    <property type="project" value="InterPro"/>
</dbReference>
<organism evidence="2 3">
    <name type="scientific">Methylopila jiangsuensis</name>
    <dbReference type="NCBI Taxonomy" id="586230"/>
    <lineage>
        <taxon>Bacteria</taxon>
        <taxon>Pseudomonadati</taxon>
        <taxon>Pseudomonadota</taxon>
        <taxon>Alphaproteobacteria</taxon>
        <taxon>Hyphomicrobiales</taxon>
        <taxon>Methylopilaceae</taxon>
        <taxon>Methylopila</taxon>
    </lineage>
</organism>
<accession>A0A9W6JF89</accession>
<keyword evidence="3" id="KW-1185">Reference proteome</keyword>
<dbReference type="AlphaFoldDB" id="A0A9W6JF89"/>
<dbReference type="EMBL" id="BSFK01000005">
    <property type="protein sequence ID" value="GLK75952.1"/>
    <property type="molecule type" value="Genomic_DNA"/>
</dbReference>
<name>A0A9W6JF89_9HYPH</name>
<evidence type="ECO:0000259" key="1">
    <source>
        <dbReference type="Pfam" id="PF02655"/>
    </source>
</evidence>
<dbReference type="Proteomes" id="UP001143364">
    <property type="component" value="Unassembled WGS sequence"/>
</dbReference>
<feature type="domain" description="ATP-grasp fold PylC-type" evidence="1">
    <location>
        <begin position="128"/>
        <end position="263"/>
    </location>
</feature>
<dbReference type="SUPFAM" id="SSF56059">
    <property type="entry name" value="Glutathione synthetase ATP-binding domain-like"/>
    <property type="match status" value="1"/>
</dbReference>
<proteinExistence type="predicted"/>
<protein>
    <recommendedName>
        <fullName evidence="1">ATP-grasp fold PylC-type domain-containing protein</fullName>
    </recommendedName>
</protein>
<dbReference type="InterPro" id="IPR016677">
    <property type="entry name" value="UCP016817_carboligase"/>
</dbReference>
<gene>
    <name evidence="2" type="ORF">GCM10008171_12060</name>
</gene>
<reference evidence="2" key="2">
    <citation type="submission" date="2023-01" db="EMBL/GenBank/DDBJ databases">
        <authorList>
            <person name="Sun Q."/>
            <person name="Evtushenko L."/>
        </authorList>
    </citation>
    <scope>NUCLEOTIDE SEQUENCE</scope>
    <source>
        <strain evidence="2">VKM B-2555</strain>
    </source>
</reference>
<evidence type="ECO:0000313" key="3">
    <source>
        <dbReference type="Proteomes" id="UP001143364"/>
    </source>
</evidence>
<dbReference type="PIRSF" id="PIRSF016817">
    <property type="entry name" value="UCP016817_carboligase"/>
    <property type="match status" value="1"/>
</dbReference>
<evidence type="ECO:0000313" key="2">
    <source>
        <dbReference type="EMBL" id="GLK75952.1"/>
    </source>
</evidence>
<dbReference type="Gene3D" id="3.30.470.20">
    <property type="entry name" value="ATP-grasp fold, B domain"/>
    <property type="match status" value="1"/>
</dbReference>
<dbReference type="RefSeq" id="WP_271203882.1">
    <property type="nucleotide sequence ID" value="NZ_BSFK01000005.1"/>
</dbReference>
<dbReference type="InterPro" id="IPR003806">
    <property type="entry name" value="ATP-grasp_PylC-type"/>
</dbReference>
<sequence>MPGSCRPEAYDLALIGLSTRALARSARRAGLRALAIDLFADADTREHAARAVRTTALSRRALLATLEAHAPAGLPAVLGAGFENAPDVMAAIAQRHPLKGATPETVRRLKDPRALAGLLARLDVPHPQSADADGPDVLWKRAGASGGAHIRAGSRPRGNGRYGQRRVDGRAASVLFLANGARAEIAGFSEQWTDPTPSAPYRYGGAVGPIPLIAPLRATIGAALDRLVAATDLVGLASADMILPAGDETAFTLLEVNPRPGATLDVFDRGDDPSLLARHLDACEGRLWSATPSRLDAHAAAVVYAPWRCSLSGLRRPAWTADWPAEDDATPKGAPLCTVFASARAPEAARALVDRRRAALLDALSARRDGARLADDALEPMVTE</sequence>
<comment type="caution">
    <text evidence="2">The sequence shown here is derived from an EMBL/GenBank/DDBJ whole genome shotgun (WGS) entry which is preliminary data.</text>
</comment>
<dbReference type="Pfam" id="PF02655">
    <property type="entry name" value="ATP-grasp_3"/>
    <property type="match status" value="1"/>
</dbReference>
<dbReference type="GO" id="GO:0046872">
    <property type="term" value="F:metal ion binding"/>
    <property type="evidence" value="ECO:0007669"/>
    <property type="project" value="InterPro"/>
</dbReference>